<feature type="domain" description="PUA" evidence="9">
    <location>
        <begin position="2"/>
        <end position="83"/>
    </location>
</feature>
<accession>A0A485A7V2</accession>
<dbReference type="InterPro" id="IPR036974">
    <property type="entry name" value="PUA_sf"/>
</dbReference>
<dbReference type="Proteomes" id="UP000345637">
    <property type="component" value="Unassembled WGS sequence"/>
</dbReference>
<evidence type="ECO:0000256" key="3">
    <source>
        <dbReference type="ARBA" id="ARBA00022552"/>
    </source>
</evidence>
<protein>
    <submittedName>
        <fullName evidence="10">Ribosomal RNA large subunit methyltransferase I</fullName>
        <ecNumber evidence="10">2.1.1.191</ecNumber>
    </submittedName>
</protein>
<dbReference type="GO" id="GO:0003723">
    <property type="term" value="F:RNA binding"/>
    <property type="evidence" value="ECO:0007669"/>
    <property type="project" value="UniProtKB-KW"/>
</dbReference>
<keyword evidence="7" id="KW-0694">RNA-binding</keyword>
<dbReference type="CDD" id="cd21153">
    <property type="entry name" value="PUA_RlmI"/>
    <property type="match status" value="1"/>
</dbReference>
<evidence type="ECO:0000256" key="4">
    <source>
        <dbReference type="ARBA" id="ARBA00022603"/>
    </source>
</evidence>
<dbReference type="InterPro" id="IPR029063">
    <property type="entry name" value="SAM-dependent_MTases_sf"/>
</dbReference>
<dbReference type="AlphaFoldDB" id="A0A485A7V2"/>
<organism evidence="10 11">
    <name type="scientific">Raoultella planticola</name>
    <name type="common">Klebsiella planticola</name>
    <dbReference type="NCBI Taxonomy" id="575"/>
    <lineage>
        <taxon>Bacteria</taxon>
        <taxon>Pseudomonadati</taxon>
        <taxon>Pseudomonadota</taxon>
        <taxon>Gammaproteobacteria</taxon>
        <taxon>Enterobacterales</taxon>
        <taxon>Enterobacteriaceae</taxon>
        <taxon>Klebsiella/Raoultella group</taxon>
        <taxon>Raoultella</taxon>
    </lineage>
</organism>
<sequence>MLTKGREKSLLRRHPWIFSGAVARMEGKARSGETIDIVDSQGKWLARGAYSPSSQIRARVWSFDRNEAIDNAFFERRLQQAQTWREWLAARDGLDSYRLIAGESDGLPGVTIDRFGNFFVLQLLSAGAEYQRAAIISALQTLFPDCSIYDRSDVAVRKKRDWSWLRVPSSANCRRPCYRLPSTVCSCW</sequence>
<dbReference type="PANTHER" id="PTHR42873">
    <property type="entry name" value="RIBOSOMAL RNA LARGE SUBUNIT METHYLTRANSFERASE"/>
    <property type="match status" value="1"/>
</dbReference>
<evidence type="ECO:0000256" key="5">
    <source>
        <dbReference type="ARBA" id="ARBA00022679"/>
    </source>
</evidence>
<dbReference type="SMART" id="SM00359">
    <property type="entry name" value="PUA"/>
    <property type="match status" value="1"/>
</dbReference>
<name>A0A485A7V2_RAOPL</name>
<dbReference type="SUPFAM" id="SSF53335">
    <property type="entry name" value="S-adenosyl-L-methionine-dependent methyltransferases"/>
    <property type="match status" value="1"/>
</dbReference>
<dbReference type="InterPro" id="IPR015947">
    <property type="entry name" value="PUA-like_sf"/>
</dbReference>
<evidence type="ECO:0000313" key="10">
    <source>
        <dbReference type="EMBL" id="VFS56311.1"/>
    </source>
</evidence>
<evidence type="ECO:0000256" key="7">
    <source>
        <dbReference type="ARBA" id="ARBA00022884"/>
    </source>
</evidence>
<reference evidence="10 11" key="1">
    <citation type="submission" date="2019-03" db="EMBL/GenBank/DDBJ databases">
        <authorList>
            <consortium name="Pathogen Informatics"/>
        </authorList>
    </citation>
    <scope>NUCLEOTIDE SEQUENCE [LARGE SCALE GENOMIC DNA]</scope>
    <source>
        <strain evidence="10 11">NCTC12998</strain>
    </source>
</reference>
<proteinExistence type="inferred from homology"/>
<comment type="similarity">
    <text evidence="8">Belongs to the methyltransferase superfamily. RlmI family.</text>
</comment>
<keyword evidence="2" id="KW-0963">Cytoplasm</keyword>
<evidence type="ECO:0000256" key="1">
    <source>
        <dbReference type="ARBA" id="ARBA00004496"/>
    </source>
</evidence>
<gene>
    <name evidence="10" type="primary">rlmI_3</name>
    <name evidence="10" type="ORF">NCTC12998_00348</name>
</gene>
<dbReference type="PANTHER" id="PTHR42873:SF1">
    <property type="entry name" value="S-ADENOSYLMETHIONINE-DEPENDENT METHYLTRANSFERASE DOMAIN-CONTAINING PROTEIN"/>
    <property type="match status" value="1"/>
</dbReference>
<dbReference type="SUPFAM" id="SSF88697">
    <property type="entry name" value="PUA domain-like"/>
    <property type="match status" value="1"/>
</dbReference>
<comment type="subcellular location">
    <subcellularLocation>
        <location evidence="1">Cytoplasm</location>
    </subcellularLocation>
</comment>
<evidence type="ECO:0000256" key="2">
    <source>
        <dbReference type="ARBA" id="ARBA00022490"/>
    </source>
</evidence>
<dbReference type="Pfam" id="PF17785">
    <property type="entry name" value="PUA_3"/>
    <property type="match status" value="1"/>
</dbReference>
<dbReference type="Gene3D" id="3.30.750.80">
    <property type="entry name" value="RNA methyltransferase domain (HRMD) like"/>
    <property type="match status" value="1"/>
</dbReference>
<keyword evidence="3" id="KW-0698">rRNA processing</keyword>
<evidence type="ECO:0000256" key="6">
    <source>
        <dbReference type="ARBA" id="ARBA00022691"/>
    </source>
</evidence>
<dbReference type="EC" id="2.1.1.191" evidence="10"/>
<dbReference type="PROSITE" id="PS50890">
    <property type="entry name" value="PUA"/>
    <property type="match status" value="1"/>
</dbReference>
<dbReference type="InterPro" id="IPR002478">
    <property type="entry name" value="PUA"/>
</dbReference>
<dbReference type="InterPro" id="IPR041532">
    <property type="entry name" value="RlmI-like_PUA"/>
</dbReference>
<keyword evidence="6" id="KW-0949">S-adenosyl-L-methionine</keyword>
<evidence type="ECO:0000259" key="9">
    <source>
        <dbReference type="SMART" id="SM00359"/>
    </source>
</evidence>
<evidence type="ECO:0000256" key="8">
    <source>
        <dbReference type="ARBA" id="ARBA00038091"/>
    </source>
</evidence>
<dbReference type="Gene3D" id="2.30.130.10">
    <property type="entry name" value="PUA domain"/>
    <property type="match status" value="1"/>
</dbReference>
<dbReference type="CDD" id="cd11572">
    <property type="entry name" value="RlmI_M_like"/>
    <property type="match status" value="1"/>
</dbReference>
<dbReference type="GO" id="GO:0008168">
    <property type="term" value="F:methyltransferase activity"/>
    <property type="evidence" value="ECO:0007669"/>
    <property type="project" value="UniProtKB-KW"/>
</dbReference>
<evidence type="ECO:0000313" key="11">
    <source>
        <dbReference type="Proteomes" id="UP000345637"/>
    </source>
</evidence>
<dbReference type="EMBL" id="CAADJE010000002">
    <property type="protein sequence ID" value="VFS56311.1"/>
    <property type="molecule type" value="Genomic_DNA"/>
</dbReference>
<dbReference type="GO" id="GO:0006364">
    <property type="term" value="P:rRNA processing"/>
    <property type="evidence" value="ECO:0007669"/>
    <property type="project" value="UniProtKB-KW"/>
</dbReference>
<keyword evidence="5 10" id="KW-0808">Transferase</keyword>
<keyword evidence="4 10" id="KW-0489">Methyltransferase</keyword>
<dbReference type="GO" id="GO:0032259">
    <property type="term" value="P:methylation"/>
    <property type="evidence" value="ECO:0007669"/>
    <property type="project" value="UniProtKB-KW"/>
</dbReference>